<feature type="compositionally biased region" description="Polar residues" evidence="1">
    <location>
        <begin position="102"/>
        <end position="116"/>
    </location>
</feature>
<dbReference type="AlphaFoldDB" id="A0A8S3Y784"/>
<sequence>MKWRFQYLISKEREALMATFRQHLKKKKASVSSGCGYEDVYKPIWIFYDVMESFLGDVYECSSKMDRDDAPTQRYEHTVVEPQTYETRKVLDEQEELARPANINTQEGLPTPSNKNVLKRRSSNPPEFQEATRHMKSALGTINAVLSNKMNQGDDVYDLYGKLLASKLKKYFSDVEQQEVMCELDNVLIKRIRNRQTQSYISSPSTPRSVFSFSPASPLQIHRPSSSQTFYITSDSPVSMPQQPSSSPGYPMLSIPEPNSILTPNIIMLSPQHPHFTPSTTTATLPVQKSDIYSSTFTSKRQSGNRIKILHDEVVNSGQINPIREAFSKAVEDDI</sequence>
<comment type="caution">
    <text evidence="2">The sequence shown here is derived from an EMBL/GenBank/DDBJ whole genome shotgun (WGS) entry which is preliminary data.</text>
</comment>
<accession>A0A8S3Y784</accession>
<protein>
    <submittedName>
        <fullName evidence="2">(apollo) hypothetical protein</fullName>
    </submittedName>
</protein>
<proteinExistence type="predicted"/>
<dbReference type="OrthoDB" id="6776070at2759"/>
<keyword evidence="3" id="KW-1185">Reference proteome</keyword>
<evidence type="ECO:0000313" key="2">
    <source>
        <dbReference type="EMBL" id="CAG5053036.1"/>
    </source>
</evidence>
<dbReference type="Proteomes" id="UP000691718">
    <property type="component" value="Unassembled WGS sequence"/>
</dbReference>
<gene>
    <name evidence="2" type="ORF">PAPOLLO_LOCUS25529</name>
</gene>
<reference evidence="2" key="1">
    <citation type="submission" date="2021-04" db="EMBL/GenBank/DDBJ databases">
        <authorList>
            <person name="Tunstrom K."/>
        </authorList>
    </citation>
    <scope>NUCLEOTIDE SEQUENCE</scope>
</reference>
<feature type="region of interest" description="Disordered" evidence="1">
    <location>
        <begin position="99"/>
        <end position="128"/>
    </location>
</feature>
<name>A0A8S3Y784_PARAO</name>
<evidence type="ECO:0000256" key="1">
    <source>
        <dbReference type="SAM" id="MobiDB-lite"/>
    </source>
</evidence>
<evidence type="ECO:0000313" key="3">
    <source>
        <dbReference type="Proteomes" id="UP000691718"/>
    </source>
</evidence>
<dbReference type="EMBL" id="CAJQZP010001539">
    <property type="protein sequence ID" value="CAG5053036.1"/>
    <property type="molecule type" value="Genomic_DNA"/>
</dbReference>
<organism evidence="2 3">
    <name type="scientific">Parnassius apollo</name>
    <name type="common">Apollo butterfly</name>
    <name type="synonym">Papilio apollo</name>
    <dbReference type="NCBI Taxonomy" id="110799"/>
    <lineage>
        <taxon>Eukaryota</taxon>
        <taxon>Metazoa</taxon>
        <taxon>Ecdysozoa</taxon>
        <taxon>Arthropoda</taxon>
        <taxon>Hexapoda</taxon>
        <taxon>Insecta</taxon>
        <taxon>Pterygota</taxon>
        <taxon>Neoptera</taxon>
        <taxon>Endopterygota</taxon>
        <taxon>Lepidoptera</taxon>
        <taxon>Glossata</taxon>
        <taxon>Ditrysia</taxon>
        <taxon>Papilionoidea</taxon>
        <taxon>Papilionidae</taxon>
        <taxon>Parnassiinae</taxon>
        <taxon>Parnassini</taxon>
        <taxon>Parnassius</taxon>
        <taxon>Parnassius</taxon>
    </lineage>
</organism>